<dbReference type="EMBL" id="CP159258">
    <property type="protein sequence ID" value="XCG74789.1"/>
    <property type="molecule type" value="Genomic_DNA"/>
</dbReference>
<dbReference type="RefSeq" id="WP_353637216.1">
    <property type="nucleotide sequence ID" value="NZ_CP159258.1"/>
</dbReference>
<protein>
    <recommendedName>
        <fullName evidence="2">Lipoprotein</fullName>
    </recommendedName>
</protein>
<organism evidence="1">
    <name type="scientific">Pseudomonas sp. MYb327</name>
    <dbReference type="NCBI Taxonomy" id="2745230"/>
    <lineage>
        <taxon>Bacteria</taxon>
        <taxon>Pseudomonadati</taxon>
        <taxon>Pseudomonadota</taxon>
        <taxon>Gammaproteobacteria</taxon>
        <taxon>Pseudomonadales</taxon>
        <taxon>Pseudomonadaceae</taxon>
        <taxon>Pseudomonas</taxon>
    </lineage>
</organism>
<gene>
    <name evidence="1" type="ORF">ABVN21_01480</name>
</gene>
<accession>A0AAU8E3X2</accession>
<evidence type="ECO:0008006" key="2">
    <source>
        <dbReference type="Google" id="ProtNLM"/>
    </source>
</evidence>
<name>A0AAU8E3X2_9PSED</name>
<reference evidence="1" key="1">
    <citation type="submission" date="2024-06" db="EMBL/GenBank/DDBJ databases">
        <title>The Caenorhabditis elegans bacterial microbiome influences microsporidia infection through nutrient limitation and inhibiting parasite invasion.</title>
        <authorList>
            <person name="Tamim El Jarkass H."/>
            <person name="Castelblanco S."/>
            <person name="Kaur M."/>
            <person name="Wan Y.C."/>
            <person name="Ellis A.E."/>
            <person name="Sheldon R.D."/>
            <person name="Lien E.C."/>
            <person name="Burton N.O."/>
            <person name="Wright G.D."/>
            <person name="Reinke A.W."/>
        </authorList>
    </citation>
    <scope>NUCLEOTIDE SEQUENCE</scope>
    <source>
        <strain evidence="1">MYb327</strain>
    </source>
</reference>
<evidence type="ECO:0000313" key="1">
    <source>
        <dbReference type="EMBL" id="XCG74789.1"/>
    </source>
</evidence>
<sequence>MTALQDGEKPVLKNTPSLCVIRRQLARAVAICALSLAAGGCVFAPAQSFTLQADVPADFRVKADAYYVPATGETCEAPPRKRGEVAPNRKFFKSEYQSVARTAEFQIPLTTRAGGCPLVLRSVRLNLDAKWGTRWSDISGDFASLSFRDVLGADFPDFPGSGTQEFQGQCQWLFRTATSTRGILKILHCRAVGADGQMVKHMAGGVLQRDHLPGRTVRMVFQMAAEERPAGQDKWVRFPNGWKRCFGESLEDQDAFCNGNTTDFKSFKMPDGRECSVYPNCTE</sequence>
<dbReference type="AlphaFoldDB" id="A0AAU8E3X2"/>
<proteinExistence type="predicted"/>